<dbReference type="InParanoid" id="A0A0C3IFS5"/>
<feature type="region of interest" description="Disordered" evidence="1">
    <location>
        <begin position="394"/>
        <end position="413"/>
    </location>
</feature>
<feature type="region of interest" description="Disordered" evidence="1">
    <location>
        <begin position="163"/>
        <end position="212"/>
    </location>
</feature>
<evidence type="ECO:0000256" key="1">
    <source>
        <dbReference type="SAM" id="MobiDB-lite"/>
    </source>
</evidence>
<reference evidence="3" key="2">
    <citation type="submission" date="2015-01" db="EMBL/GenBank/DDBJ databases">
        <title>Evolutionary Origins and Diversification of the Mycorrhizal Mutualists.</title>
        <authorList>
            <consortium name="DOE Joint Genome Institute"/>
            <consortium name="Mycorrhizal Genomics Consortium"/>
            <person name="Kohler A."/>
            <person name="Kuo A."/>
            <person name="Nagy L.G."/>
            <person name="Floudas D."/>
            <person name="Copeland A."/>
            <person name="Barry K.W."/>
            <person name="Cichocki N."/>
            <person name="Veneault-Fourrey C."/>
            <person name="LaButti K."/>
            <person name="Lindquist E.A."/>
            <person name="Lipzen A."/>
            <person name="Lundell T."/>
            <person name="Morin E."/>
            <person name="Murat C."/>
            <person name="Riley R."/>
            <person name="Ohm R."/>
            <person name="Sun H."/>
            <person name="Tunlid A."/>
            <person name="Henrissat B."/>
            <person name="Grigoriev I.V."/>
            <person name="Hibbett D.S."/>
            <person name="Martin F."/>
        </authorList>
    </citation>
    <scope>NUCLEOTIDE SEQUENCE [LARGE SCALE GENOMIC DNA]</scope>
    <source>
        <strain evidence="3">Marx 270</strain>
    </source>
</reference>
<dbReference type="OrthoDB" id="2663062at2759"/>
<dbReference type="AlphaFoldDB" id="A0A0C3IFS5"/>
<protein>
    <submittedName>
        <fullName evidence="2">Uncharacterized protein</fullName>
    </submittedName>
</protein>
<reference evidence="2 3" key="1">
    <citation type="submission" date="2014-04" db="EMBL/GenBank/DDBJ databases">
        <authorList>
            <consortium name="DOE Joint Genome Institute"/>
            <person name="Kuo A."/>
            <person name="Kohler A."/>
            <person name="Costa M.D."/>
            <person name="Nagy L.G."/>
            <person name="Floudas D."/>
            <person name="Copeland A."/>
            <person name="Barry K.W."/>
            <person name="Cichocki N."/>
            <person name="Veneault-Fourrey C."/>
            <person name="LaButti K."/>
            <person name="Lindquist E.A."/>
            <person name="Lipzen A."/>
            <person name="Lundell T."/>
            <person name="Morin E."/>
            <person name="Murat C."/>
            <person name="Sun H."/>
            <person name="Tunlid A."/>
            <person name="Henrissat B."/>
            <person name="Grigoriev I.V."/>
            <person name="Hibbett D.S."/>
            <person name="Martin F."/>
            <person name="Nordberg H.P."/>
            <person name="Cantor M.N."/>
            <person name="Hua S.X."/>
        </authorList>
    </citation>
    <scope>NUCLEOTIDE SEQUENCE [LARGE SCALE GENOMIC DNA]</scope>
    <source>
        <strain evidence="2 3">Marx 270</strain>
    </source>
</reference>
<dbReference type="Proteomes" id="UP000054217">
    <property type="component" value="Unassembled WGS sequence"/>
</dbReference>
<gene>
    <name evidence="2" type="ORF">M404DRAFT_33809</name>
</gene>
<keyword evidence="3" id="KW-1185">Reference proteome</keyword>
<proteinExistence type="predicted"/>
<sequence length="465" mass="51643">MKTYTKRDELTAAANSIIKIIDRKVLGTKGLADKLRFVAWKEAVSSVVEVVDSVHKIARITHEILLTIIAAKRFCKWHERVGRENEGHPFPNWRLITHPDKATFDDHLWLQTVERRFDLQCTGFKMSAFPPAAELSSETLLKDMSRKGKEKVSDAEVKAMIGDDDGEDELADEDAEMGGDTPARWSRTPKPKLVKQEEVDELDEEDDEEEDMNMDRAVNVCDELNQLFQFRDAISAQMLEVKTRLNVFDGRRQSAMPGLFEERMRTMADDVAEVMSHQKSSEKKVHTVVRQIADEYAALLSRQTASDQRLDSAIRAIKALQLEVVALAAGQLPPADDPTSGLVAPPPPSDDGNDAMAGSGRPGDAEISGMEGDPAGAMRVTAAASTILNIRCEPPPEEYQSRSNIAGRTDGGLQPAEGMVYSYHGRADLADRPVGLEWERQSEDVDVMCRYVQGVFSDTEFPPSQ</sequence>
<dbReference type="EMBL" id="KN832059">
    <property type="protein sequence ID" value="KIN95847.1"/>
    <property type="molecule type" value="Genomic_DNA"/>
</dbReference>
<evidence type="ECO:0000313" key="3">
    <source>
        <dbReference type="Proteomes" id="UP000054217"/>
    </source>
</evidence>
<feature type="region of interest" description="Disordered" evidence="1">
    <location>
        <begin position="333"/>
        <end position="365"/>
    </location>
</feature>
<evidence type="ECO:0000313" key="2">
    <source>
        <dbReference type="EMBL" id="KIN95847.1"/>
    </source>
</evidence>
<dbReference type="HOGENOM" id="CLU_588075_0_0_1"/>
<name>A0A0C3IFS5_PISTI</name>
<feature type="compositionally biased region" description="Acidic residues" evidence="1">
    <location>
        <begin position="198"/>
        <end position="212"/>
    </location>
</feature>
<accession>A0A0C3IFS5</accession>
<organism evidence="2 3">
    <name type="scientific">Pisolithus tinctorius Marx 270</name>
    <dbReference type="NCBI Taxonomy" id="870435"/>
    <lineage>
        <taxon>Eukaryota</taxon>
        <taxon>Fungi</taxon>
        <taxon>Dikarya</taxon>
        <taxon>Basidiomycota</taxon>
        <taxon>Agaricomycotina</taxon>
        <taxon>Agaricomycetes</taxon>
        <taxon>Agaricomycetidae</taxon>
        <taxon>Boletales</taxon>
        <taxon>Sclerodermatineae</taxon>
        <taxon>Pisolithaceae</taxon>
        <taxon>Pisolithus</taxon>
    </lineage>
</organism>
<feature type="compositionally biased region" description="Acidic residues" evidence="1">
    <location>
        <begin position="163"/>
        <end position="177"/>
    </location>
</feature>